<evidence type="ECO:0000259" key="7">
    <source>
        <dbReference type="Pfam" id="PF00881"/>
    </source>
</evidence>
<comment type="subcellular location">
    <subcellularLocation>
        <location evidence="2">Cytoplasm</location>
    </subcellularLocation>
    <subcellularLocation>
        <location evidence="1">Nucleus</location>
    </subcellularLocation>
</comment>
<dbReference type="OrthoDB" id="2138173at2759"/>
<evidence type="ECO:0000256" key="2">
    <source>
        <dbReference type="ARBA" id="ARBA00004496"/>
    </source>
</evidence>
<evidence type="ECO:0000256" key="6">
    <source>
        <dbReference type="ARBA" id="ARBA00023242"/>
    </source>
</evidence>
<organism evidence="8 9">
    <name type="scientific">Ascosphaera apis ARSEF 7405</name>
    <dbReference type="NCBI Taxonomy" id="392613"/>
    <lineage>
        <taxon>Eukaryota</taxon>
        <taxon>Fungi</taxon>
        <taxon>Dikarya</taxon>
        <taxon>Ascomycota</taxon>
        <taxon>Pezizomycotina</taxon>
        <taxon>Eurotiomycetes</taxon>
        <taxon>Eurotiomycetidae</taxon>
        <taxon>Onygenales</taxon>
        <taxon>Ascosphaeraceae</taxon>
        <taxon>Ascosphaera</taxon>
    </lineage>
</organism>
<keyword evidence="6" id="KW-0539">Nucleus</keyword>
<dbReference type="AlphaFoldDB" id="A0A168BUF9"/>
<keyword evidence="5" id="KW-0560">Oxidoreductase</keyword>
<comment type="similarity">
    <text evidence="3">Belongs to the nitroreductase family.</text>
</comment>
<evidence type="ECO:0000313" key="8">
    <source>
        <dbReference type="EMBL" id="KZZ95761.1"/>
    </source>
</evidence>
<dbReference type="GO" id="GO:0005737">
    <property type="term" value="C:cytoplasm"/>
    <property type="evidence" value="ECO:0007669"/>
    <property type="project" value="UniProtKB-SubCell"/>
</dbReference>
<dbReference type="InterPro" id="IPR000415">
    <property type="entry name" value="Nitroreductase-like"/>
</dbReference>
<dbReference type="CDD" id="cd02140">
    <property type="entry name" value="Frm2-like"/>
    <property type="match status" value="1"/>
</dbReference>
<reference evidence="8 9" key="1">
    <citation type="journal article" date="2016" name="Genome Biol. Evol.">
        <title>Divergent and convergent evolution of fungal pathogenicity.</title>
        <authorList>
            <person name="Shang Y."/>
            <person name="Xiao G."/>
            <person name="Zheng P."/>
            <person name="Cen K."/>
            <person name="Zhan S."/>
            <person name="Wang C."/>
        </authorList>
    </citation>
    <scope>NUCLEOTIDE SEQUENCE [LARGE SCALE GENOMIC DNA]</scope>
    <source>
        <strain evidence="8 9">ARSEF 7405</strain>
    </source>
</reference>
<dbReference type="PANTHER" id="PTHR43035:SF1">
    <property type="entry name" value="FATTY ACID REPRESSION MUTANT PROTEIN 2-RELATED"/>
    <property type="match status" value="1"/>
</dbReference>
<dbReference type="GO" id="GO:0005634">
    <property type="term" value="C:nucleus"/>
    <property type="evidence" value="ECO:0007669"/>
    <property type="project" value="UniProtKB-SubCell"/>
</dbReference>
<evidence type="ECO:0000256" key="3">
    <source>
        <dbReference type="ARBA" id="ARBA00007118"/>
    </source>
</evidence>
<feature type="domain" description="Nitroreductase" evidence="7">
    <location>
        <begin position="12"/>
        <end position="186"/>
    </location>
</feature>
<name>A0A168BUF9_9EURO</name>
<dbReference type="VEuPathDB" id="FungiDB:AAP_01437"/>
<dbReference type="FunFam" id="3.40.109.10:FF:000001">
    <property type="entry name" value="Nitroreductase family"/>
    <property type="match status" value="1"/>
</dbReference>
<keyword evidence="4" id="KW-0963">Cytoplasm</keyword>
<evidence type="ECO:0000256" key="4">
    <source>
        <dbReference type="ARBA" id="ARBA00022490"/>
    </source>
</evidence>
<accession>A0A168BUF9</accession>
<protein>
    <submittedName>
        <fullName evidence="8">Nitroreductase</fullName>
    </submittedName>
</protein>
<keyword evidence="9" id="KW-1185">Reference proteome</keyword>
<dbReference type="GO" id="GO:0016491">
    <property type="term" value="F:oxidoreductase activity"/>
    <property type="evidence" value="ECO:0007669"/>
    <property type="project" value="UniProtKB-KW"/>
</dbReference>
<dbReference type="PANTHER" id="PTHR43035">
    <property type="entry name" value="FATTY ACID REPRESSION MUTANT PROTEIN 2-RELATED"/>
    <property type="match status" value="1"/>
</dbReference>
<sequence length="210" mass="23418">MSSDLASIQKVIAERRTIYNLCSETPVPDSEIVNIVNHAVKHVPSAFNTQSTRAVVLLNAEHEKLWDETVKVFEGLVATGAVPKEAFESWTKPKLASFRAGKGTVLFYEDPAHIAGFQEKFPAFKDQFEPWAEHTNAMHQYAVWLSLHAAGLGASLQHYNPVIDSKVAELFKVPAEWKLRAQLVFGLKTNEPGDKNFNALEDRVKVFGAQ</sequence>
<dbReference type="EMBL" id="AZGZ01000004">
    <property type="protein sequence ID" value="KZZ95761.1"/>
    <property type="molecule type" value="Genomic_DNA"/>
</dbReference>
<gene>
    <name evidence="8" type="ORF">AAP_01437</name>
</gene>
<dbReference type="SUPFAM" id="SSF55469">
    <property type="entry name" value="FMN-dependent nitroreductase-like"/>
    <property type="match status" value="1"/>
</dbReference>
<evidence type="ECO:0000256" key="5">
    <source>
        <dbReference type="ARBA" id="ARBA00023002"/>
    </source>
</evidence>
<comment type="caution">
    <text evidence="8">The sequence shown here is derived from an EMBL/GenBank/DDBJ whole genome shotgun (WGS) entry which is preliminary data.</text>
</comment>
<dbReference type="Proteomes" id="UP000242877">
    <property type="component" value="Unassembled WGS sequence"/>
</dbReference>
<dbReference type="InterPro" id="IPR029479">
    <property type="entry name" value="Nitroreductase"/>
</dbReference>
<dbReference type="InterPro" id="IPR033877">
    <property type="entry name" value="Frm2/Hbn1"/>
</dbReference>
<dbReference type="Pfam" id="PF00881">
    <property type="entry name" value="Nitroreductase"/>
    <property type="match status" value="1"/>
</dbReference>
<evidence type="ECO:0000313" key="9">
    <source>
        <dbReference type="Proteomes" id="UP000242877"/>
    </source>
</evidence>
<proteinExistence type="inferred from homology"/>
<dbReference type="Gene3D" id="3.40.109.10">
    <property type="entry name" value="NADH Oxidase"/>
    <property type="match status" value="1"/>
</dbReference>
<evidence type="ECO:0000256" key="1">
    <source>
        <dbReference type="ARBA" id="ARBA00004123"/>
    </source>
</evidence>
<dbReference type="GO" id="GO:0034599">
    <property type="term" value="P:cellular response to oxidative stress"/>
    <property type="evidence" value="ECO:0007669"/>
    <property type="project" value="InterPro"/>
</dbReference>